<evidence type="ECO:0000313" key="1">
    <source>
        <dbReference type="EMBL" id="KZB83615.1"/>
    </source>
</evidence>
<reference evidence="2 4" key="2">
    <citation type="submission" date="2016-11" db="EMBL/GenBank/DDBJ databases">
        <title>Genome sequencing of Amycolatopsis regifaucium.</title>
        <authorList>
            <person name="Mayilraj S."/>
            <person name="Kaur N."/>
        </authorList>
    </citation>
    <scope>NUCLEOTIDE SEQUENCE [LARGE SCALE GENOMIC DNA]</scope>
    <source>
        <strain evidence="2 4">GY080</strain>
    </source>
</reference>
<evidence type="ECO:0000313" key="3">
    <source>
        <dbReference type="Proteomes" id="UP000076321"/>
    </source>
</evidence>
<proteinExistence type="predicted"/>
<protein>
    <submittedName>
        <fullName evidence="1">Uncharacterized protein</fullName>
    </submittedName>
</protein>
<comment type="caution">
    <text evidence="1">The sequence shown here is derived from an EMBL/GenBank/DDBJ whole genome shotgun (WGS) entry which is preliminary data.</text>
</comment>
<accession>A0A154MGS1</accession>
<dbReference type="Proteomes" id="UP000076321">
    <property type="component" value="Unassembled WGS sequence"/>
</dbReference>
<organism evidence="1 3">
    <name type="scientific">Amycolatopsis regifaucium</name>
    <dbReference type="NCBI Taxonomy" id="546365"/>
    <lineage>
        <taxon>Bacteria</taxon>
        <taxon>Bacillati</taxon>
        <taxon>Actinomycetota</taxon>
        <taxon>Actinomycetes</taxon>
        <taxon>Pseudonocardiales</taxon>
        <taxon>Pseudonocardiaceae</taxon>
        <taxon>Amycolatopsis</taxon>
    </lineage>
</organism>
<evidence type="ECO:0000313" key="4">
    <source>
        <dbReference type="Proteomes" id="UP000186883"/>
    </source>
</evidence>
<dbReference type="AlphaFoldDB" id="A0A154MGS1"/>
<dbReference type="EMBL" id="LOBU02000026">
    <property type="protein sequence ID" value="OKA03869.1"/>
    <property type="molecule type" value="Genomic_DNA"/>
</dbReference>
<dbReference type="Proteomes" id="UP000186883">
    <property type="component" value="Unassembled WGS sequence"/>
</dbReference>
<gene>
    <name evidence="2" type="ORF">ATP06_0234200</name>
    <name evidence="1" type="ORF">AVL48_36055</name>
</gene>
<reference evidence="1 3" key="1">
    <citation type="submission" date="2015-12" db="EMBL/GenBank/DDBJ databases">
        <title>Amycolatopsis regifaucium genome sequencing and assembly.</title>
        <authorList>
            <person name="Mayilraj S."/>
        </authorList>
    </citation>
    <scope>NUCLEOTIDE SEQUENCE [LARGE SCALE GENOMIC DNA]</scope>
    <source>
        <strain evidence="1 3">GY080</strain>
    </source>
</reference>
<keyword evidence="4" id="KW-1185">Reference proteome</keyword>
<name>A0A154MGS1_9PSEU</name>
<dbReference type="EMBL" id="LQCI01000019">
    <property type="protein sequence ID" value="KZB83615.1"/>
    <property type="molecule type" value="Genomic_DNA"/>
</dbReference>
<sequence>MIWPQQGRSGAFETKMAAAAVARAAFCVGRKRFSSRTAARGMVQTSMSGTALAVVAGVTGLPASSRLRMLP</sequence>
<evidence type="ECO:0000313" key="2">
    <source>
        <dbReference type="EMBL" id="OKA03869.1"/>
    </source>
</evidence>